<keyword evidence="6" id="KW-0408">Iron</keyword>
<dbReference type="CDD" id="cd01347">
    <property type="entry name" value="ligand_gated_channel"/>
    <property type="match status" value="1"/>
</dbReference>
<feature type="domain" description="Secretin/TonB short N-terminal" evidence="14">
    <location>
        <begin position="59"/>
        <end position="110"/>
    </location>
</feature>
<keyword evidence="9 11" id="KW-0472">Membrane</keyword>
<evidence type="ECO:0000256" key="9">
    <source>
        <dbReference type="ARBA" id="ARBA00023136"/>
    </source>
</evidence>
<accession>A0A6S6QJT3</accession>
<evidence type="ECO:0000256" key="2">
    <source>
        <dbReference type="ARBA" id="ARBA00022448"/>
    </source>
</evidence>
<evidence type="ECO:0000256" key="3">
    <source>
        <dbReference type="ARBA" id="ARBA00022452"/>
    </source>
</evidence>
<feature type="chain" id="PRO_5027984003" evidence="13">
    <location>
        <begin position="26"/>
        <end position="804"/>
    </location>
</feature>
<dbReference type="PROSITE" id="PS52016">
    <property type="entry name" value="TONB_DEPENDENT_REC_3"/>
    <property type="match status" value="1"/>
</dbReference>
<keyword evidence="8 12" id="KW-0798">TonB box</keyword>
<dbReference type="InterPro" id="IPR011662">
    <property type="entry name" value="Secretin/TonB_short_N"/>
</dbReference>
<reference evidence="15 16" key="1">
    <citation type="submission" date="2020-08" db="EMBL/GenBank/DDBJ databases">
        <title>Genome sequence of Rhizobiales bacterium strain IZ6.</title>
        <authorList>
            <person name="Nakai R."/>
            <person name="Naganuma T."/>
        </authorList>
    </citation>
    <scope>NUCLEOTIDE SEQUENCE [LARGE SCALE GENOMIC DNA]</scope>
    <source>
        <strain evidence="15 16">IZ6</strain>
    </source>
</reference>
<evidence type="ECO:0000256" key="10">
    <source>
        <dbReference type="ARBA" id="ARBA00023237"/>
    </source>
</evidence>
<keyword evidence="16" id="KW-1185">Reference proteome</keyword>
<dbReference type="RefSeq" id="WP_225874026.1">
    <property type="nucleotide sequence ID" value="NZ_AP023361.1"/>
</dbReference>
<keyword evidence="4" id="KW-0410">Iron transport</keyword>
<dbReference type="InterPro" id="IPR036942">
    <property type="entry name" value="Beta-barrel_TonB_sf"/>
</dbReference>
<dbReference type="InterPro" id="IPR012910">
    <property type="entry name" value="Plug_dom"/>
</dbReference>
<keyword evidence="10 11" id="KW-0998">Cell outer membrane</keyword>
<comment type="similarity">
    <text evidence="11 12">Belongs to the TonB-dependent receptor family.</text>
</comment>
<keyword evidence="5 11" id="KW-0812">Transmembrane</keyword>
<dbReference type="PANTHER" id="PTHR32552">
    <property type="entry name" value="FERRICHROME IRON RECEPTOR-RELATED"/>
    <property type="match status" value="1"/>
</dbReference>
<dbReference type="SUPFAM" id="SSF56935">
    <property type="entry name" value="Porins"/>
    <property type="match status" value="1"/>
</dbReference>
<protein>
    <submittedName>
        <fullName evidence="15">TonB-dependent receptor</fullName>
    </submittedName>
</protein>
<dbReference type="PANTHER" id="PTHR32552:SF81">
    <property type="entry name" value="TONB-DEPENDENT OUTER MEMBRANE RECEPTOR"/>
    <property type="match status" value="1"/>
</dbReference>
<sequence>MFGIKGTRSRLAALMLGTTAFVTVAAPVKPAIAQSAQSYSIPAGGLAAALNRFADTAQIQLVYDASITRGLRSPGLNGSFTPQQAIGQLLSGTGLGWQFANANTVTITAPAGAAASAEPVPLPEGTVQLEEITVSGEKLERDLNKVFTSVGVVTNEQASDLVIPDMNGGLNQLANVRVSEARSGNSGIVVRGVSSDGLTQPTNSAPAVAMIVDGASQNGEGLRRGNRSTWDVETLEVLRGPQSALQGRNAMGGAVVLETYDPSWTWTGAVRGDLSGATEYDDGYARNGAFMLSGPLVEDQVAFRITGEKIQGEKGIEYADPLNEAIDDDDFWQVRGKLLITPEALQGFRALLSVSHTEDKPGQASVTGPDFFAREYDNAASNVEIRETHVTNYVADLSQDFGNGITLRSVTAFIETDATINAPDGSTFIRDELRGGEDITQDVRLEFEEGARPLSGVVGVQYGNFDNTTDSTIIVDFGGPLLFQDIQTFNKTEAIAGYADLRYEFVEDWSVLFGGRIGHETVRNERAGIVLNTNTFNYDSIDSESETDYLVALPKIGLAYNITEDQTVAFTYSEGFRAGFTSVDGAGDVYSVEPEYLTSYELAYRARGFDDRVEFRTNAFYYEFTDLQIDIDDPVLGDPFTVTRNIGEAYAYGAEFEVRYRVNDPLTVFAGLGLLKTKIDEADVGGVDYSGNEFPEAPFATVNLGAVYKHDSGFFASADIAYTTSYFSTGDLANNDNEEVPEFGIVNAAVGYDFNAYMSMTLYAKNIFDEEYVTGISINDSDPTDMNATIGDGRYIGIRAEGRF</sequence>
<evidence type="ECO:0000256" key="13">
    <source>
        <dbReference type="SAM" id="SignalP"/>
    </source>
</evidence>
<evidence type="ECO:0000256" key="1">
    <source>
        <dbReference type="ARBA" id="ARBA00004571"/>
    </source>
</evidence>
<keyword evidence="7" id="KW-0406">Ion transport</keyword>
<keyword evidence="13" id="KW-0732">Signal</keyword>
<evidence type="ECO:0000256" key="7">
    <source>
        <dbReference type="ARBA" id="ARBA00023065"/>
    </source>
</evidence>
<dbReference type="Pfam" id="PF07660">
    <property type="entry name" value="STN"/>
    <property type="match status" value="1"/>
</dbReference>
<gene>
    <name evidence="15" type="ORF">IZ6_13090</name>
</gene>
<keyword evidence="3 11" id="KW-1134">Transmembrane beta strand</keyword>
<evidence type="ECO:0000313" key="15">
    <source>
        <dbReference type="EMBL" id="BCJ90574.1"/>
    </source>
</evidence>
<dbReference type="InterPro" id="IPR039426">
    <property type="entry name" value="TonB-dep_rcpt-like"/>
</dbReference>
<evidence type="ECO:0000313" key="16">
    <source>
        <dbReference type="Proteomes" id="UP000515317"/>
    </source>
</evidence>
<dbReference type="GO" id="GO:0009279">
    <property type="term" value="C:cell outer membrane"/>
    <property type="evidence" value="ECO:0007669"/>
    <property type="project" value="UniProtKB-SubCell"/>
</dbReference>
<evidence type="ECO:0000256" key="5">
    <source>
        <dbReference type="ARBA" id="ARBA00022692"/>
    </source>
</evidence>
<dbReference type="Proteomes" id="UP000515317">
    <property type="component" value="Chromosome"/>
</dbReference>
<dbReference type="KEGG" id="tso:IZ6_13090"/>
<dbReference type="SMART" id="SM00965">
    <property type="entry name" value="STN"/>
    <property type="match status" value="1"/>
</dbReference>
<evidence type="ECO:0000256" key="4">
    <source>
        <dbReference type="ARBA" id="ARBA00022496"/>
    </source>
</evidence>
<dbReference type="Gene3D" id="2.40.170.20">
    <property type="entry name" value="TonB-dependent receptor, beta-barrel domain"/>
    <property type="match status" value="1"/>
</dbReference>
<name>A0A6S6QJT3_9HYPH</name>
<dbReference type="Pfam" id="PF07715">
    <property type="entry name" value="Plug"/>
    <property type="match status" value="1"/>
</dbReference>
<dbReference type="GO" id="GO:0006826">
    <property type="term" value="P:iron ion transport"/>
    <property type="evidence" value="ECO:0007669"/>
    <property type="project" value="UniProtKB-KW"/>
</dbReference>
<evidence type="ECO:0000256" key="11">
    <source>
        <dbReference type="PROSITE-ProRule" id="PRU01360"/>
    </source>
</evidence>
<dbReference type="Gene3D" id="3.55.50.30">
    <property type="match status" value="1"/>
</dbReference>
<dbReference type="EMBL" id="AP023361">
    <property type="protein sequence ID" value="BCJ90574.1"/>
    <property type="molecule type" value="Genomic_DNA"/>
</dbReference>
<evidence type="ECO:0000256" key="12">
    <source>
        <dbReference type="RuleBase" id="RU003357"/>
    </source>
</evidence>
<dbReference type="Pfam" id="PF00593">
    <property type="entry name" value="TonB_dep_Rec_b-barrel"/>
    <property type="match status" value="1"/>
</dbReference>
<keyword evidence="2 11" id="KW-0813">Transport</keyword>
<comment type="subcellular location">
    <subcellularLocation>
        <location evidence="1 11">Cell outer membrane</location>
        <topology evidence="1 11">Multi-pass membrane protein</topology>
    </subcellularLocation>
</comment>
<evidence type="ECO:0000256" key="6">
    <source>
        <dbReference type="ARBA" id="ARBA00023004"/>
    </source>
</evidence>
<proteinExistence type="inferred from homology"/>
<dbReference type="AlphaFoldDB" id="A0A6S6QJT3"/>
<feature type="signal peptide" evidence="13">
    <location>
        <begin position="1"/>
        <end position="25"/>
    </location>
</feature>
<dbReference type="InterPro" id="IPR000531">
    <property type="entry name" value="Beta-barrel_TonB"/>
</dbReference>
<organism evidence="15 16">
    <name type="scientific">Terrihabitans soli</name>
    <dbReference type="NCBI Taxonomy" id="708113"/>
    <lineage>
        <taxon>Bacteria</taxon>
        <taxon>Pseudomonadati</taxon>
        <taxon>Pseudomonadota</taxon>
        <taxon>Alphaproteobacteria</taxon>
        <taxon>Hyphomicrobiales</taxon>
        <taxon>Terrihabitans</taxon>
    </lineage>
</organism>
<evidence type="ECO:0000259" key="14">
    <source>
        <dbReference type="SMART" id="SM00965"/>
    </source>
</evidence>
<keyword evidence="15" id="KW-0675">Receptor</keyword>
<evidence type="ECO:0000256" key="8">
    <source>
        <dbReference type="ARBA" id="ARBA00023077"/>
    </source>
</evidence>